<feature type="compositionally biased region" description="Low complexity" evidence="2">
    <location>
        <begin position="13"/>
        <end position="37"/>
    </location>
</feature>
<protein>
    <submittedName>
        <fullName evidence="3">Domain of Uncharacterized Function (DUF349)</fullName>
    </submittedName>
</protein>
<name>A0A448TK44_9CORY</name>
<feature type="region of interest" description="Disordered" evidence="2">
    <location>
        <begin position="1"/>
        <end position="50"/>
    </location>
</feature>
<dbReference type="Proteomes" id="UP000249886">
    <property type="component" value="Unassembled WGS sequence"/>
</dbReference>
<sequence length="448" mass="50038">MTTPHPPKPGPRPGVVAGGVSRPTAPTPTAQPAARPAVTIPAASDPAEWGRVDESGNAYVKTTDGERLIGSWQAGTPAEGLAHYGARFDDLVVEVINLETRLQSHPTESAHLRGKAEQLRDSLDEAAVIGDVESLRSRLTKFMDEAIVAGERAKEEKQARRQAAIARKEELAAEAEDIAENSTEWKQAGDRIRAILDEWRTIRGVDRKTDDALWKRYSRARDSFNRRRGAHFAELDRGRASAQRVKEGLVAQAEAIKDSTDWNETARAFRELMDRWRQAGRAPRDMDDKLWNAFKAAQDHFFDARNAEHEKRDQEFAANAAAKEALLAEYGPAIESASSADVARAKLRELQEKWEEIGFVPRGRVREFEDKIFKLESLVSRAVEDQWRRTDPEAQARAAQFTAKVKEFTAAAEAAEAKGKTKDAQKFREQAAQWQEWADAAIHAVESR</sequence>
<dbReference type="InterPro" id="IPR007139">
    <property type="entry name" value="DUF349"/>
</dbReference>
<feature type="coiled-coil region" evidence="1">
    <location>
        <begin position="154"/>
        <end position="188"/>
    </location>
</feature>
<reference evidence="3 4" key="1">
    <citation type="submission" date="2018-06" db="EMBL/GenBank/DDBJ databases">
        <authorList>
            <consortium name="Pathogen Informatics"/>
            <person name="Doyle S."/>
        </authorList>
    </citation>
    <scope>NUCLEOTIDE SEQUENCE [LARGE SCALE GENOMIC DNA]</scope>
    <source>
        <strain evidence="3 4">NCTC10254</strain>
    </source>
</reference>
<evidence type="ECO:0000256" key="2">
    <source>
        <dbReference type="SAM" id="MobiDB-lite"/>
    </source>
</evidence>
<gene>
    <name evidence="3" type="ORF">NCTC10254_01878</name>
</gene>
<organism evidence="3 4">
    <name type="scientific">Corynebacterium matruchotii</name>
    <dbReference type="NCBI Taxonomy" id="43768"/>
    <lineage>
        <taxon>Bacteria</taxon>
        <taxon>Bacillati</taxon>
        <taxon>Actinomycetota</taxon>
        <taxon>Actinomycetes</taxon>
        <taxon>Mycobacteriales</taxon>
        <taxon>Corynebacteriaceae</taxon>
        <taxon>Corynebacterium</taxon>
    </lineage>
</organism>
<evidence type="ECO:0000313" key="3">
    <source>
        <dbReference type="EMBL" id="SPW30770.1"/>
    </source>
</evidence>
<dbReference type="RefSeq" id="WP_005526562.1">
    <property type="nucleotide sequence ID" value="NZ_CAUSYL010000005.1"/>
</dbReference>
<dbReference type="AlphaFoldDB" id="A0A448TK44"/>
<evidence type="ECO:0000313" key="4">
    <source>
        <dbReference type="Proteomes" id="UP000249886"/>
    </source>
</evidence>
<keyword evidence="1" id="KW-0175">Coiled coil</keyword>
<evidence type="ECO:0000256" key="1">
    <source>
        <dbReference type="SAM" id="Coils"/>
    </source>
</evidence>
<dbReference type="EMBL" id="UARK01000023">
    <property type="protein sequence ID" value="SPW30770.1"/>
    <property type="molecule type" value="Genomic_DNA"/>
</dbReference>
<dbReference type="GeneID" id="84574088"/>
<accession>A0A448TK44</accession>
<dbReference type="Pfam" id="PF03993">
    <property type="entry name" value="DUF349"/>
    <property type="match status" value="3"/>
</dbReference>
<proteinExistence type="predicted"/>
<feature type="compositionally biased region" description="Pro residues" evidence="2">
    <location>
        <begin position="1"/>
        <end position="12"/>
    </location>
</feature>
<comment type="caution">
    <text evidence="3">The sequence shown here is derived from an EMBL/GenBank/DDBJ whole genome shotgun (WGS) entry which is preliminary data.</text>
</comment>